<accession>A0A839TB04</accession>
<gene>
    <name evidence="2" type="ORF">FHR87_003670</name>
</gene>
<keyword evidence="3" id="KW-1185">Reference proteome</keyword>
<feature type="region of interest" description="Disordered" evidence="1">
    <location>
        <begin position="18"/>
        <end position="40"/>
    </location>
</feature>
<evidence type="ECO:0000256" key="1">
    <source>
        <dbReference type="SAM" id="MobiDB-lite"/>
    </source>
</evidence>
<proteinExistence type="predicted"/>
<sequence length="73" mass="7718">MAPLADKRTAQPSAVILDSCTLQSTPESGARASYDGAKRRKGMAVDTLGQLLALRVTPTNEQDRQLSPSKCSG</sequence>
<evidence type="ECO:0000313" key="2">
    <source>
        <dbReference type="EMBL" id="MBB3105235.1"/>
    </source>
</evidence>
<name>A0A839TB04_AZOMA</name>
<dbReference type="AlphaFoldDB" id="A0A839TB04"/>
<protein>
    <recommendedName>
        <fullName evidence="4">Transposase</fullName>
    </recommendedName>
</protein>
<dbReference type="PANTHER" id="PTHR30007:SF0">
    <property type="entry name" value="TRANSPOSASE"/>
    <property type="match status" value="1"/>
</dbReference>
<organism evidence="2 3">
    <name type="scientific">Azomonas macrocytogenes</name>
    <name type="common">Azotobacter macrocytogenes</name>
    <dbReference type="NCBI Taxonomy" id="69962"/>
    <lineage>
        <taxon>Bacteria</taxon>
        <taxon>Pseudomonadati</taxon>
        <taxon>Pseudomonadota</taxon>
        <taxon>Gammaproteobacteria</taxon>
        <taxon>Pseudomonadales</taxon>
        <taxon>Pseudomonadaceae</taxon>
        <taxon>Azomonas</taxon>
    </lineage>
</organism>
<dbReference type="EMBL" id="JACHXI010000030">
    <property type="protein sequence ID" value="MBB3105235.1"/>
    <property type="molecule type" value="Genomic_DNA"/>
</dbReference>
<reference evidence="2 3" key="1">
    <citation type="submission" date="2020-08" db="EMBL/GenBank/DDBJ databases">
        <title>Genomic Encyclopedia of Type Strains, Phase III (KMG-III): the genomes of soil and plant-associated and newly described type strains.</title>
        <authorList>
            <person name="Whitman W."/>
        </authorList>
    </citation>
    <scope>NUCLEOTIDE SEQUENCE [LARGE SCALE GENOMIC DNA]</scope>
    <source>
        <strain evidence="2 3">CECT 4462</strain>
    </source>
</reference>
<dbReference type="PANTHER" id="PTHR30007">
    <property type="entry name" value="PHP DOMAIN PROTEIN"/>
    <property type="match status" value="1"/>
</dbReference>
<dbReference type="Proteomes" id="UP000549250">
    <property type="component" value="Unassembled WGS sequence"/>
</dbReference>
<comment type="caution">
    <text evidence="2">The sequence shown here is derived from an EMBL/GenBank/DDBJ whole genome shotgun (WGS) entry which is preliminary data.</text>
</comment>
<evidence type="ECO:0000313" key="3">
    <source>
        <dbReference type="Proteomes" id="UP000549250"/>
    </source>
</evidence>
<evidence type="ECO:0008006" key="4">
    <source>
        <dbReference type="Google" id="ProtNLM"/>
    </source>
</evidence>